<dbReference type="KEGG" id="rgr:FZ934_10590"/>
<evidence type="ECO:0000313" key="3">
    <source>
        <dbReference type="Proteomes" id="UP000326881"/>
    </source>
</evidence>
<keyword evidence="1" id="KW-0812">Transmembrane</keyword>
<keyword evidence="3" id="KW-1185">Reference proteome</keyword>
<gene>
    <name evidence="2" type="ORF">FZ934_10590</name>
</gene>
<feature type="transmembrane region" description="Helical" evidence="1">
    <location>
        <begin position="20"/>
        <end position="38"/>
    </location>
</feature>
<feature type="transmembrane region" description="Helical" evidence="1">
    <location>
        <begin position="44"/>
        <end position="65"/>
    </location>
</feature>
<dbReference type="InterPro" id="IPR016936">
    <property type="entry name" value="UCP029693"/>
</dbReference>
<dbReference type="OrthoDB" id="7594726at2"/>
<keyword evidence="1" id="KW-1133">Transmembrane helix</keyword>
<sequence>MLDRIAGFFRSIGRVIGRWLRLFVAWAFWPFMAARGWYVKRTWMVRLPILALVVLLAGLYGYFFWQTQSWSGFNPSFVDQYRLSERTVPAGQEIPPAAGAAPTAAKTCQRSAIVDVAADLTDFNVNQNAWISSMLLYRLGFFGIDWDHTPFLDNKASFQRGINQAIRRTSVELVDTLGRVRGTSGINNDLQNARGNLQFDEYSWYFGLNPFGPKTPTPSYYRSAIESLRKFNADLGTCNAVFDGRADNLIQFIDRIANDLGSTSDVLAERSANHSRGWFDTRADDRFWFAYGQLYAYYAILTAAQSDFSRVVAERNLGAIFSATTKQFQAALRIQPAIISNGREDGWIMPSHLATMGFYILRVRSNLVEMRSVLDR</sequence>
<proteinExistence type="predicted"/>
<keyword evidence="1" id="KW-0472">Membrane</keyword>
<name>A0A5Q0C6C3_9HYPH</name>
<evidence type="ECO:0000256" key="1">
    <source>
        <dbReference type="SAM" id="Phobius"/>
    </source>
</evidence>
<dbReference type="Pfam" id="PF10095">
    <property type="entry name" value="DUF2333"/>
    <property type="match status" value="2"/>
</dbReference>
<accession>A0A5Q0C6C3</accession>
<dbReference type="EMBL" id="CP043498">
    <property type="protein sequence ID" value="QFY60825.1"/>
    <property type="molecule type" value="Genomic_DNA"/>
</dbReference>
<dbReference type="RefSeq" id="WP_153271024.1">
    <property type="nucleotide sequence ID" value="NZ_CP043498.1"/>
</dbReference>
<evidence type="ECO:0000313" key="2">
    <source>
        <dbReference type="EMBL" id="QFY60825.1"/>
    </source>
</evidence>
<dbReference type="AlphaFoldDB" id="A0A5Q0C6C3"/>
<dbReference type="Proteomes" id="UP000326881">
    <property type="component" value="Chromosome"/>
</dbReference>
<organism evidence="2 3">
    <name type="scientific">Rhizobium grahamii</name>
    <dbReference type="NCBI Taxonomy" id="1120045"/>
    <lineage>
        <taxon>Bacteria</taxon>
        <taxon>Pseudomonadati</taxon>
        <taxon>Pseudomonadota</taxon>
        <taxon>Alphaproteobacteria</taxon>
        <taxon>Hyphomicrobiales</taxon>
        <taxon>Rhizobiaceae</taxon>
        <taxon>Rhizobium/Agrobacterium group</taxon>
        <taxon>Rhizobium</taxon>
    </lineage>
</organism>
<reference evidence="2 3" key="1">
    <citation type="submission" date="2019-08" db="EMBL/GenBank/DDBJ databases">
        <title>Prosopis cineraria nodule microbiome.</title>
        <authorList>
            <person name="Ali R."/>
            <person name="Chaluvadi S.R."/>
            <person name="Wang X."/>
        </authorList>
    </citation>
    <scope>NUCLEOTIDE SEQUENCE [LARGE SCALE GENOMIC DNA]</scope>
    <source>
        <strain evidence="2 3">BG7</strain>
    </source>
</reference>
<protein>
    <submittedName>
        <fullName evidence="2">DUF2333 family protein</fullName>
    </submittedName>
</protein>